<proteinExistence type="predicted"/>
<dbReference type="InterPro" id="IPR004358">
    <property type="entry name" value="Sig_transdc_His_kin-like_C"/>
</dbReference>
<dbReference type="Proteomes" id="UP000323410">
    <property type="component" value="Unassembled WGS sequence"/>
</dbReference>
<dbReference type="InterPro" id="IPR005467">
    <property type="entry name" value="His_kinase_dom"/>
</dbReference>
<dbReference type="SMART" id="SM00387">
    <property type="entry name" value="HATPase_c"/>
    <property type="match status" value="1"/>
</dbReference>
<dbReference type="FunFam" id="1.10.287.130:FF:000001">
    <property type="entry name" value="Two-component sensor histidine kinase"/>
    <property type="match status" value="1"/>
</dbReference>
<keyword evidence="7" id="KW-0418">Kinase</keyword>
<organism evidence="15 16">
    <name type="scientific">Arthrobacter echini</name>
    <dbReference type="NCBI Taxonomy" id="1529066"/>
    <lineage>
        <taxon>Bacteria</taxon>
        <taxon>Bacillati</taxon>
        <taxon>Actinomycetota</taxon>
        <taxon>Actinomycetes</taxon>
        <taxon>Micrococcales</taxon>
        <taxon>Micrococcaceae</taxon>
        <taxon>Arthrobacter</taxon>
    </lineage>
</organism>
<accession>A0A5D0XVA5</accession>
<evidence type="ECO:0000256" key="7">
    <source>
        <dbReference type="ARBA" id="ARBA00022777"/>
    </source>
</evidence>
<dbReference type="GO" id="GO:0005886">
    <property type="term" value="C:plasma membrane"/>
    <property type="evidence" value="ECO:0007669"/>
    <property type="project" value="UniProtKB-SubCell"/>
</dbReference>
<sequence>MSGDHRSIDGPPEPGTRASTGRRSSRGFSGWGVRGQAVLAAVTTMAIVLVLAGVALLLVLRSSLLDNARDLAVQHLDSMVEQIRENDSEDLTGDLLGDSVRSGGMSGNQVTQIIDPDGTINATTNASVDDVLYGGGPLGPGQFFSSGDPGLKGLLDFDDYVVAAQGVRTPDGDKVVVVGVTTAIERDAVTTVGWLLLGGVPVLLALAGTLIWFLVGRALRPVERIRTTVAGITHQHLDERVDIPPTRDEIERLAITMNDMLGRLESADAAQRRFVTDASHELRSPLATLTTGLEIAAADPSPTTWRETSTMLQTQANRMGYLVDDLLTLTKIDDAGLRFVMQDVDLDDLLVEELARLKTVSPYVVHACIEPTRITADPQRITQVIRNLLNNADRHAASAITIDLGIGSIPSVPSLPADDDRARDSAGPTVLLTVDNDGDRIPAADRERVFDRFVRLDASRTRESGGSGLGLAISREIIRAHSGTIVATETAAGQTRFEVVLPLQNSPAAFRSTILPQIGDPPQHEDG</sequence>
<evidence type="ECO:0000259" key="13">
    <source>
        <dbReference type="PROSITE" id="PS50109"/>
    </source>
</evidence>
<keyword evidence="4" id="KW-0597">Phosphoprotein</keyword>
<comment type="catalytic activity">
    <reaction evidence="1">
        <text>ATP + protein L-histidine = ADP + protein N-phospho-L-histidine.</text>
        <dbReference type="EC" id="2.7.13.3"/>
    </reaction>
</comment>
<feature type="transmembrane region" description="Helical" evidence="12">
    <location>
        <begin position="194"/>
        <end position="215"/>
    </location>
</feature>
<dbReference type="SMART" id="SM00304">
    <property type="entry name" value="HAMP"/>
    <property type="match status" value="1"/>
</dbReference>
<feature type="domain" description="HAMP" evidence="14">
    <location>
        <begin position="216"/>
        <end position="269"/>
    </location>
</feature>
<dbReference type="PANTHER" id="PTHR45436">
    <property type="entry name" value="SENSOR HISTIDINE KINASE YKOH"/>
    <property type="match status" value="1"/>
</dbReference>
<feature type="domain" description="Histidine kinase" evidence="13">
    <location>
        <begin position="277"/>
        <end position="505"/>
    </location>
</feature>
<dbReference type="InterPro" id="IPR003661">
    <property type="entry name" value="HisK_dim/P_dom"/>
</dbReference>
<keyword evidence="16" id="KW-1185">Reference proteome</keyword>
<evidence type="ECO:0000256" key="1">
    <source>
        <dbReference type="ARBA" id="ARBA00000085"/>
    </source>
</evidence>
<comment type="caution">
    <text evidence="15">The sequence shown here is derived from an EMBL/GenBank/DDBJ whole genome shotgun (WGS) entry which is preliminary data.</text>
</comment>
<keyword evidence="9" id="KW-0902">Two-component regulatory system</keyword>
<gene>
    <name evidence="15" type="ORF">FQ377_01495</name>
</gene>
<dbReference type="EMBL" id="VSLD01000001">
    <property type="protein sequence ID" value="TYD00167.1"/>
    <property type="molecule type" value="Genomic_DNA"/>
</dbReference>
<dbReference type="Gene3D" id="6.10.340.10">
    <property type="match status" value="1"/>
</dbReference>
<evidence type="ECO:0000256" key="5">
    <source>
        <dbReference type="ARBA" id="ARBA00022679"/>
    </source>
</evidence>
<dbReference type="EC" id="2.7.13.3" evidence="3"/>
<reference evidence="15 16" key="1">
    <citation type="submission" date="2019-08" db="EMBL/GenBank/DDBJ databases">
        <title>Genone of Arthrobacter echini P9.</title>
        <authorList>
            <person name="Bowman J.P."/>
        </authorList>
    </citation>
    <scope>NUCLEOTIDE SEQUENCE [LARGE SCALE GENOMIC DNA]</scope>
    <source>
        <strain evidence="15 16">P9</strain>
    </source>
</reference>
<dbReference type="GO" id="GO:0000155">
    <property type="term" value="F:phosphorelay sensor kinase activity"/>
    <property type="evidence" value="ECO:0007669"/>
    <property type="project" value="InterPro"/>
</dbReference>
<feature type="region of interest" description="Disordered" evidence="11">
    <location>
        <begin position="1"/>
        <end position="27"/>
    </location>
</feature>
<dbReference type="SUPFAM" id="SSF158472">
    <property type="entry name" value="HAMP domain-like"/>
    <property type="match status" value="1"/>
</dbReference>
<evidence type="ECO:0000256" key="8">
    <source>
        <dbReference type="ARBA" id="ARBA00022989"/>
    </source>
</evidence>
<keyword evidence="10 12" id="KW-0472">Membrane</keyword>
<dbReference type="SUPFAM" id="SSF55874">
    <property type="entry name" value="ATPase domain of HSP90 chaperone/DNA topoisomerase II/histidine kinase"/>
    <property type="match status" value="1"/>
</dbReference>
<keyword evidence="8 12" id="KW-1133">Transmembrane helix</keyword>
<dbReference type="InterPro" id="IPR003660">
    <property type="entry name" value="HAMP_dom"/>
</dbReference>
<dbReference type="Pfam" id="PF00672">
    <property type="entry name" value="HAMP"/>
    <property type="match status" value="1"/>
</dbReference>
<evidence type="ECO:0000256" key="9">
    <source>
        <dbReference type="ARBA" id="ARBA00023012"/>
    </source>
</evidence>
<dbReference type="InterPro" id="IPR036890">
    <property type="entry name" value="HATPase_C_sf"/>
</dbReference>
<evidence type="ECO:0000313" key="15">
    <source>
        <dbReference type="EMBL" id="TYD00167.1"/>
    </source>
</evidence>
<keyword evidence="5" id="KW-0808">Transferase</keyword>
<dbReference type="CDD" id="cd00082">
    <property type="entry name" value="HisKA"/>
    <property type="match status" value="1"/>
</dbReference>
<comment type="subcellular location">
    <subcellularLocation>
        <location evidence="2">Cell membrane</location>
    </subcellularLocation>
</comment>
<dbReference type="Pfam" id="PF00512">
    <property type="entry name" value="HisKA"/>
    <property type="match status" value="1"/>
</dbReference>
<evidence type="ECO:0000256" key="6">
    <source>
        <dbReference type="ARBA" id="ARBA00022692"/>
    </source>
</evidence>
<dbReference type="SUPFAM" id="SSF47384">
    <property type="entry name" value="Homodimeric domain of signal transducing histidine kinase"/>
    <property type="match status" value="1"/>
</dbReference>
<evidence type="ECO:0000313" key="16">
    <source>
        <dbReference type="Proteomes" id="UP000323410"/>
    </source>
</evidence>
<evidence type="ECO:0000256" key="12">
    <source>
        <dbReference type="SAM" id="Phobius"/>
    </source>
</evidence>
<dbReference type="OrthoDB" id="9786919at2"/>
<keyword evidence="6 12" id="KW-0812">Transmembrane</keyword>
<dbReference type="CDD" id="cd06225">
    <property type="entry name" value="HAMP"/>
    <property type="match status" value="1"/>
</dbReference>
<dbReference type="SMART" id="SM00388">
    <property type="entry name" value="HisKA"/>
    <property type="match status" value="1"/>
</dbReference>
<evidence type="ECO:0000259" key="14">
    <source>
        <dbReference type="PROSITE" id="PS50885"/>
    </source>
</evidence>
<dbReference type="Gene3D" id="3.30.565.10">
    <property type="entry name" value="Histidine kinase-like ATPase, C-terminal domain"/>
    <property type="match status" value="1"/>
</dbReference>
<evidence type="ECO:0000256" key="11">
    <source>
        <dbReference type="SAM" id="MobiDB-lite"/>
    </source>
</evidence>
<evidence type="ECO:0000256" key="4">
    <source>
        <dbReference type="ARBA" id="ARBA00022553"/>
    </source>
</evidence>
<name>A0A5D0XVA5_9MICC</name>
<dbReference type="InterPro" id="IPR050428">
    <property type="entry name" value="TCS_sensor_his_kinase"/>
</dbReference>
<dbReference type="InterPro" id="IPR036097">
    <property type="entry name" value="HisK_dim/P_sf"/>
</dbReference>
<evidence type="ECO:0000256" key="3">
    <source>
        <dbReference type="ARBA" id="ARBA00012438"/>
    </source>
</evidence>
<feature type="compositionally biased region" description="Low complexity" evidence="11">
    <location>
        <begin position="15"/>
        <end position="27"/>
    </location>
</feature>
<protein>
    <recommendedName>
        <fullName evidence="3">histidine kinase</fullName>
        <ecNumber evidence="3">2.7.13.3</ecNumber>
    </recommendedName>
</protein>
<evidence type="ECO:0000256" key="2">
    <source>
        <dbReference type="ARBA" id="ARBA00004236"/>
    </source>
</evidence>
<evidence type="ECO:0000256" key="10">
    <source>
        <dbReference type="ARBA" id="ARBA00023136"/>
    </source>
</evidence>
<dbReference type="Pfam" id="PF02518">
    <property type="entry name" value="HATPase_c"/>
    <property type="match status" value="1"/>
</dbReference>
<dbReference type="AlphaFoldDB" id="A0A5D0XVA5"/>
<dbReference type="Gene3D" id="1.10.287.130">
    <property type="match status" value="1"/>
</dbReference>
<dbReference type="PRINTS" id="PR00344">
    <property type="entry name" value="BCTRLSENSOR"/>
</dbReference>
<dbReference type="PROSITE" id="PS50109">
    <property type="entry name" value="HIS_KIN"/>
    <property type="match status" value="1"/>
</dbReference>
<dbReference type="InterPro" id="IPR003594">
    <property type="entry name" value="HATPase_dom"/>
</dbReference>
<dbReference type="PANTHER" id="PTHR45436:SF5">
    <property type="entry name" value="SENSOR HISTIDINE KINASE TRCS"/>
    <property type="match status" value="1"/>
</dbReference>
<dbReference type="PROSITE" id="PS50885">
    <property type="entry name" value="HAMP"/>
    <property type="match status" value="1"/>
</dbReference>
<feature type="transmembrane region" description="Helical" evidence="12">
    <location>
        <begin position="37"/>
        <end position="60"/>
    </location>
</feature>